<evidence type="ECO:0000256" key="2">
    <source>
        <dbReference type="ARBA" id="ARBA00008900"/>
    </source>
</evidence>
<evidence type="ECO:0000256" key="3">
    <source>
        <dbReference type="ARBA" id="ARBA00018141"/>
    </source>
</evidence>
<keyword evidence="5 8" id="KW-0862">Zinc</keyword>
<proteinExistence type="inferred from homology"/>
<feature type="binding site" evidence="10">
    <location>
        <position position="15"/>
    </location>
    <ligand>
        <name>Zn(2+)</name>
        <dbReference type="ChEBI" id="CHEBI:29105"/>
    </ligand>
</feature>
<dbReference type="STRING" id="1802723.A2675_03130"/>
<dbReference type="PIRSF" id="PIRSF006113">
    <property type="entry name" value="PTP_synth"/>
    <property type="match status" value="1"/>
</dbReference>
<evidence type="ECO:0000256" key="10">
    <source>
        <dbReference type="PIRSR" id="PIRSR006113-2"/>
    </source>
</evidence>
<evidence type="ECO:0000256" key="6">
    <source>
        <dbReference type="ARBA" id="ARBA00023239"/>
    </source>
</evidence>
<evidence type="ECO:0000256" key="1">
    <source>
        <dbReference type="ARBA" id="ARBA00005061"/>
    </source>
</evidence>
<evidence type="ECO:0000313" key="12">
    <source>
        <dbReference type="Proteomes" id="UP000176997"/>
    </source>
</evidence>
<dbReference type="EC" id="4.-.-.-" evidence="8"/>
<comment type="catalytic activity">
    <reaction evidence="7 8">
        <text>7,8-dihydroneopterin 3'-triphosphate + H2O = 6-carboxy-5,6,7,8-tetrahydropterin + triphosphate + acetaldehyde + 2 H(+)</text>
        <dbReference type="Rhea" id="RHEA:27966"/>
        <dbReference type="ChEBI" id="CHEBI:15343"/>
        <dbReference type="ChEBI" id="CHEBI:15377"/>
        <dbReference type="ChEBI" id="CHEBI:15378"/>
        <dbReference type="ChEBI" id="CHEBI:18036"/>
        <dbReference type="ChEBI" id="CHEBI:58462"/>
        <dbReference type="ChEBI" id="CHEBI:61032"/>
        <dbReference type="EC" id="4.1.2.50"/>
    </reaction>
</comment>
<dbReference type="PANTHER" id="PTHR12589:SF7">
    <property type="entry name" value="6-PYRUVOYL TETRAHYDROBIOPTERIN SYNTHASE"/>
    <property type="match status" value="1"/>
</dbReference>
<feature type="binding site" evidence="10">
    <location>
        <position position="28"/>
    </location>
    <ligand>
        <name>Zn(2+)</name>
        <dbReference type="ChEBI" id="CHEBI:29105"/>
    </ligand>
</feature>
<keyword evidence="6 8" id="KW-0456">Lyase</keyword>
<gene>
    <name evidence="11" type="ORF">A2675_03130</name>
</gene>
<dbReference type="GO" id="GO:0046872">
    <property type="term" value="F:metal ion binding"/>
    <property type="evidence" value="ECO:0007669"/>
    <property type="project" value="UniProtKB-KW"/>
</dbReference>
<keyword evidence="4 8" id="KW-0479">Metal-binding</keyword>
<dbReference type="AlphaFoldDB" id="A0A1G2S3I5"/>
<comment type="cofactor">
    <cofactor evidence="8 10">
        <name>Zn(2+)</name>
        <dbReference type="ChEBI" id="CHEBI:29105"/>
    </cofactor>
    <text evidence="8 10">Binds 1 zinc ion per subunit.</text>
</comment>
<dbReference type="Pfam" id="PF01242">
    <property type="entry name" value="PTPS"/>
    <property type="match status" value="1"/>
</dbReference>
<dbReference type="EMBL" id="MHUS01000044">
    <property type="protein sequence ID" value="OHA79653.1"/>
    <property type="molecule type" value="Genomic_DNA"/>
</dbReference>
<comment type="pathway">
    <text evidence="1 8">Purine metabolism; 7-cyano-7-deazaguanine biosynthesis.</text>
</comment>
<organism evidence="11 12">
    <name type="scientific">Candidatus Yonathbacteria bacterium RIFCSPHIGHO2_01_FULL_51_10</name>
    <dbReference type="NCBI Taxonomy" id="1802723"/>
    <lineage>
        <taxon>Bacteria</taxon>
        <taxon>Candidatus Yonathiibacteriota</taxon>
    </lineage>
</organism>
<dbReference type="InterPro" id="IPR007115">
    <property type="entry name" value="6-PTP_synth/QueD"/>
</dbReference>
<keyword evidence="8" id="KW-0671">Queuosine biosynthesis</keyword>
<feature type="active site" description="Charge relay system" evidence="9">
    <location>
        <position position="72"/>
    </location>
</feature>
<evidence type="ECO:0000256" key="9">
    <source>
        <dbReference type="PIRSR" id="PIRSR006113-1"/>
    </source>
</evidence>
<dbReference type="SUPFAM" id="SSF55620">
    <property type="entry name" value="Tetrahydrobiopterin biosynthesis enzymes-like"/>
    <property type="match status" value="1"/>
</dbReference>
<feature type="binding site" evidence="10">
    <location>
        <position position="30"/>
    </location>
    <ligand>
        <name>Zn(2+)</name>
        <dbReference type="ChEBI" id="CHEBI:29105"/>
    </ligand>
</feature>
<feature type="active site" description="Charge relay system" evidence="9">
    <location>
        <position position="110"/>
    </location>
</feature>
<dbReference type="Proteomes" id="UP000176997">
    <property type="component" value="Unassembled WGS sequence"/>
</dbReference>
<dbReference type="GO" id="GO:0008616">
    <property type="term" value="P:tRNA queuosine(34) biosynthetic process"/>
    <property type="evidence" value="ECO:0007669"/>
    <property type="project" value="UniProtKB-KW"/>
</dbReference>
<sequence>MRTTITKSFTFEAAHLLPDHPGKCAKLHGHSYRLEVSVEGPVQTTGPEAGMVMDFTRLSDAVEREIVSVWDHVYLNDVVPFVPTAELIAQEAFRRLANAGIPVSRVELWETPKARAVVEED</sequence>
<evidence type="ECO:0000256" key="7">
    <source>
        <dbReference type="ARBA" id="ARBA00048807"/>
    </source>
</evidence>
<dbReference type="NCBIfam" id="TIGR03367">
    <property type="entry name" value="queuosine_QueD"/>
    <property type="match status" value="1"/>
</dbReference>
<feature type="active site" description="Proton acceptor" evidence="9">
    <location>
        <position position="24"/>
    </location>
</feature>
<evidence type="ECO:0000313" key="11">
    <source>
        <dbReference type="EMBL" id="OHA79653.1"/>
    </source>
</evidence>
<accession>A0A1G2S3I5</accession>
<dbReference type="Gene3D" id="3.30.479.10">
    <property type="entry name" value="6-pyruvoyl tetrahydropterin synthase/QueD"/>
    <property type="match status" value="1"/>
</dbReference>
<reference evidence="11 12" key="1">
    <citation type="journal article" date="2016" name="Nat. Commun.">
        <title>Thousands of microbial genomes shed light on interconnected biogeochemical processes in an aquifer system.</title>
        <authorList>
            <person name="Anantharaman K."/>
            <person name="Brown C.T."/>
            <person name="Hug L.A."/>
            <person name="Sharon I."/>
            <person name="Castelle C.J."/>
            <person name="Probst A.J."/>
            <person name="Thomas B.C."/>
            <person name="Singh A."/>
            <person name="Wilkins M.J."/>
            <person name="Karaoz U."/>
            <person name="Brodie E.L."/>
            <person name="Williams K.H."/>
            <person name="Hubbard S.S."/>
            <person name="Banfield J.F."/>
        </authorList>
    </citation>
    <scope>NUCLEOTIDE SEQUENCE [LARGE SCALE GENOMIC DNA]</scope>
</reference>
<name>A0A1G2S3I5_9BACT</name>
<protein>
    <recommendedName>
        <fullName evidence="3 8">6-carboxy-5,6,7,8-tetrahydropterin synthase</fullName>
        <ecNumber evidence="8">4.-.-.-</ecNumber>
    </recommendedName>
</protein>
<evidence type="ECO:0000256" key="5">
    <source>
        <dbReference type="ARBA" id="ARBA00022833"/>
    </source>
</evidence>
<comment type="similarity">
    <text evidence="2 8">Belongs to the PTPS family. QueD subfamily.</text>
</comment>
<dbReference type="GO" id="GO:0070497">
    <property type="term" value="F:6-carboxytetrahydropterin synthase activity"/>
    <property type="evidence" value="ECO:0007669"/>
    <property type="project" value="UniProtKB-EC"/>
</dbReference>
<evidence type="ECO:0000256" key="8">
    <source>
        <dbReference type="PIRNR" id="PIRNR006113"/>
    </source>
</evidence>
<dbReference type="PANTHER" id="PTHR12589">
    <property type="entry name" value="PYRUVOYL TETRAHYDROBIOPTERIN SYNTHASE"/>
    <property type="match status" value="1"/>
</dbReference>
<dbReference type="UniPathway" id="UPA00391"/>
<comment type="caution">
    <text evidence="11">The sequence shown here is derived from an EMBL/GenBank/DDBJ whole genome shotgun (WGS) entry which is preliminary data.</text>
</comment>
<evidence type="ECO:0000256" key="4">
    <source>
        <dbReference type="ARBA" id="ARBA00022723"/>
    </source>
</evidence>
<dbReference type="InterPro" id="IPR038418">
    <property type="entry name" value="6-PTP_synth/QueD_sf"/>
</dbReference>